<evidence type="ECO:0000256" key="1">
    <source>
        <dbReference type="SAM" id="Phobius"/>
    </source>
</evidence>
<dbReference type="STRING" id="400055.SAMN04490243_2247"/>
<feature type="transmembrane region" description="Helical" evidence="1">
    <location>
        <begin position="38"/>
        <end position="59"/>
    </location>
</feature>
<evidence type="ECO:0000313" key="2">
    <source>
        <dbReference type="EMBL" id="SFR49365.1"/>
    </source>
</evidence>
<protein>
    <submittedName>
        <fullName evidence="2">Uncharacterized protein</fullName>
    </submittedName>
</protein>
<feature type="transmembrane region" description="Helical" evidence="1">
    <location>
        <begin position="128"/>
        <end position="150"/>
    </location>
</feature>
<proteinExistence type="predicted"/>
<keyword evidence="3" id="KW-1185">Reference proteome</keyword>
<dbReference type="AlphaFoldDB" id="A0A1I6H4H4"/>
<organism evidence="2 3">
    <name type="scientific">Robiginitalea myxolifaciens</name>
    <dbReference type="NCBI Taxonomy" id="400055"/>
    <lineage>
        <taxon>Bacteria</taxon>
        <taxon>Pseudomonadati</taxon>
        <taxon>Bacteroidota</taxon>
        <taxon>Flavobacteriia</taxon>
        <taxon>Flavobacteriales</taxon>
        <taxon>Flavobacteriaceae</taxon>
        <taxon>Robiginitalea</taxon>
    </lineage>
</organism>
<dbReference type="RefSeq" id="WP_092982669.1">
    <property type="nucleotide sequence ID" value="NZ_FOYQ01000002.1"/>
</dbReference>
<keyword evidence="1" id="KW-0472">Membrane</keyword>
<keyword evidence="1" id="KW-1133">Transmembrane helix</keyword>
<dbReference type="Proteomes" id="UP000199534">
    <property type="component" value="Unassembled WGS sequence"/>
</dbReference>
<gene>
    <name evidence="2" type="ORF">SAMN04490243_2247</name>
</gene>
<name>A0A1I6H4H4_9FLAO</name>
<dbReference type="OrthoDB" id="709028at2"/>
<keyword evidence="1" id="KW-0812">Transmembrane</keyword>
<sequence length="216" mass="25369">MIDELDLLKKDWQKRDSEMPKLSYDQIHRMIWKKSSSVVRWIFYISIIEFIVPHLLYLLPSFRDGMNTDISGALGIQPILIGLSVIQYGVAIYFIVQFYRRYKEISVLDNASNLMDKIMRTRKTVKHYVLFCLGMILIFFMIFILGLYFSDNLVESLQLGKEPDMDPARFKWMVIGIMSVAAIVFTVVMGGIYFLLYGLLTRRLLFNYKDLKRMEG</sequence>
<evidence type="ECO:0000313" key="3">
    <source>
        <dbReference type="Proteomes" id="UP000199534"/>
    </source>
</evidence>
<feature type="transmembrane region" description="Helical" evidence="1">
    <location>
        <begin position="170"/>
        <end position="200"/>
    </location>
</feature>
<dbReference type="EMBL" id="FOYQ01000002">
    <property type="protein sequence ID" value="SFR49365.1"/>
    <property type="molecule type" value="Genomic_DNA"/>
</dbReference>
<reference evidence="2 3" key="1">
    <citation type="submission" date="2016-10" db="EMBL/GenBank/DDBJ databases">
        <authorList>
            <person name="de Groot N.N."/>
        </authorList>
    </citation>
    <scope>NUCLEOTIDE SEQUENCE [LARGE SCALE GENOMIC DNA]</scope>
    <source>
        <strain evidence="2 3">DSM 21019</strain>
    </source>
</reference>
<accession>A0A1I6H4H4</accession>
<feature type="transmembrane region" description="Helical" evidence="1">
    <location>
        <begin position="79"/>
        <end position="96"/>
    </location>
</feature>